<dbReference type="OrthoDB" id="4079278at2759"/>
<dbReference type="EMBL" id="KV453909">
    <property type="protein sequence ID" value="ODV81643.1"/>
    <property type="molecule type" value="Genomic_DNA"/>
</dbReference>
<evidence type="ECO:0000313" key="2">
    <source>
        <dbReference type="Proteomes" id="UP000094285"/>
    </source>
</evidence>
<evidence type="ECO:0000313" key="1">
    <source>
        <dbReference type="EMBL" id="ODV81643.1"/>
    </source>
</evidence>
<accession>A0A1E4SQ49</accession>
<dbReference type="AlphaFoldDB" id="A0A1E4SQ49"/>
<sequence length="610" mass="70313">MIRFNIPSRIRHWPKPSLRHLNTKALPRKVKLSHQPIPVIDDTKAELDTHSFERLSQAYQMLGSKNKFSWSALKCYEFYEKSPSTFLQDLMQYPRINKGMISFLFHHYHHSSSIRVLILNDICTLLLAGKLHIVVAVLQEMQKLDILSAPIVTDLDFIISQKTKLDAIKLQITLSDILVRLSTTSGEPMVSSSYLLQFSQHGITISAETVRQVITSLMIDKDVYHSYNVYTILKLLDEYGTTIIDSSLAPKLLEYFIENPKSIFFANELLGRLERSAVLEKESQEAQKMLLNYILVNLECGLSETALSIWFDHIIVTEVCLPALRVFFEKLTDSETMLRVINSIPLHLREANQDILQILVEFYGTRPGFQSEFNKLIPKLATPLPRLVYSSLFKAFMHQNNEGAAERILGIIFKSKNGLSHHEFYYIIDKLLQQEDNMDQCLTMVRNTDISVSKLAYTRIFNEILRTDNIEDYGPFFNELYIKFLKLSADDVALESLTVSIVDYLTTFISTRAGKKMYLRINSLDGKSNAFQSDKYSKMFNFEKYGIPNKFKRFMVLSTGGRRKCLDIIARQSIKESDIDTIKWSIEEMRFLGASVQEISKMISKEVNEQ</sequence>
<dbReference type="STRING" id="984487.A0A1E4SQ49"/>
<dbReference type="RefSeq" id="XP_020066765.1">
    <property type="nucleotide sequence ID" value="XM_020208712.1"/>
</dbReference>
<keyword evidence="2" id="KW-1185">Reference proteome</keyword>
<gene>
    <name evidence="1" type="ORF">CANTADRAFT_3729</name>
</gene>
<dbReference type="GeneID" id="30982849"/>
<evidence type="ECO:0008006" key="3">
    <source>
        <dbReference type="Google" id="ProtNLM"/>
    </source>
</evidence>
<reference evidence="2" key="1">
    <citation type="submission" date="2016-05" db="EMBL/GenBank/DDBJ databases">
        <title>Comparative genomics of biotechnologically important yeasts.</title>
        <authorList>
            <consortium name="DOE Joint Genome Institute"/>
            <person name="Riley R."/>
            <person name="Haridas S."/>
            <person name="Wolfe K.H."/>
            <person name="Lopes M.R."/>
            <person name="Hittinger C.T."/>
            <person name="Goker M."/>
            <person name="Salamov A."/>
            <person name="Wisecaver J."/>
            <person name="Long T.M."/>
            <person name="Aerts A.L."/>
            <person name="Barry K."/>
            <person name="Choi C."/>
            <person name="Clum A."/>
            <person name="Coughlan A.Y."/>
            <person name="Deshpande S."/>
            <person name="Douglass A.P."/>
            <person name="Hanson S.J."/>
            <person name="Klenk H.-P."/>
            <person name="Labutti K."/>
            <person name="Lapidus A."/>
            <person name="Lindquist E."/>
            <person name="Lipzen A."/>
            <person name="Meier-Kolthoff J.P."/>
            <person name="Ohm R.A."/>
            <person name="Otillar R.P."/>
            <person name="Pangilinan J."/>
            <person name="Peng Y."/>
            <person name="Rokas A."/>
            <person name="Rosa C.A."/>
            <person name="Scheuner C."/>
            <person name="Sibirny A.A."/>
            <person name="Slot J.C."/>
            <person name="Stielow J.B."/>
            <person name="Sun H."/>
            <person name="Kurtzman C.P."/>
            <person name="Blackwell M."/>
            <person name="Grigoriev I.V."/>
            <person name="Jeffries T.W."/>
        </authorList>
    </citation>
    <scope>NUCLEOTIDE SEQUENCE [LARGE SCALE GENOMIC DNA]</scope>
    <source>
        <strain evidence="2">NRRL Y-17324</strain>
    </source>
</reference>
<organism evidence="1 2">
    <name type="scientific">Suhomyces tanzawaensis NRRL Y-17324</name>
    <dbReference type="NCBI Taxonomy" id="984487"/>
    <lineage>
        <taxon>Eukaryota</taxon>
        <taxon>Fungi</taxon>
        <taxon>Dikarya</taxon>
        <taxon>Ascomycota</taxon>
        <taxon>Saccharomycotina</taxon>
        <taxon>Pichiomycetes</taxon>
        <taxon>Debaryomycetaceae</taxon>
        <taxon>Suhomyces</taxon>
    </lineage>
</organism>
<protein>
    <recommendedName>
        <fullName evidence="3">ATPase expression protein 1</fullName>
    </recommendedName>
</protein>
<name>A0A1E4SQ49_9ASCO</name>
<dbReference type="Proteomes" id="UP000094285">
    <property type="component" value="Unassembled WGS sequence"/>
</dbReference>
<proteinExistence type="predicted"/>